<dbReference type="SUPFAM" id="SSF51905">
    <property type="entry name" value="FAD/NAD(P)-binding domain"/>
    <property type="match status" value="1"/>
</dbReference>
<dbReference type="EMBL" id="HG793138">
    <property type="protein sequence ID" value="CRL20977.1"/>
    <property type="molecule type" value="Genomic_DNA"/>
</dbReference>
<keyword evidence="5" id="KW-0274">FAD</keyword>
<evidence type="ECO:0000256" key="6">
    <source>
        <dbReference type="ARBA" id="ARBA00022989"/>
    </source>
</evidence>
<sequence length="486" mass="53932">MASFNEDGSQFKVLIAGGSLVGLGLALAFERAGIEYELFEKGEFAPQLGASIGIHPHTIRILEQLGVWKDIEKQVIPLQHRNHYDGNGHCFEESHVLVDINEILQRPIIFMERCKALEVLHSHVQGRSKLHAGSAVVGYEETPQGIIVTTEDGEQYQGHILIGADGIHSNVRKLMADKISVTDQSLAKEINGAFTSEYNCIFAVSRNDPEKQFLPDAMVHNVYYDNYSAVAAAGVHGLVFWFLFVKDSKLTRTPNCPRFTDGDVETAIQRYGSSLVGPGYTVKDLWDARVKGTMVPLEEGVIKQWSHNRVVLMGDSVHKSTVNPGLGGNLAYEGIARLTNGLVPLLKENPMPSVEQLTEVFNQYATGQKPRAETVVDLSGQITRYEAQDTWILKFAARHIVPWVSDRIKAKLYASFSRGGPYLEYLPLPAMDAALAKPVQKSSRAISPKLITVMVMGSTAAILWKMHNENRLLSTLSTFVTWWKKC</sequence>
<dbReference type="GO" id="GO:0071949">
    <property type="term" value="F:FAD binding"/>
    <property type="evidence" value="ECO:0007669"/>
    <property type="project" value="InterPro"/>
</dbReference>
<evidence type="ECO:0000256" key="3">
    <source>
        <dbReference type="ARBA" id="ARBA00022630"/>
    </source>
</evidence>
<comment type="subcellular location">
    <subcellularLocation>
        <location evidence="1">Membrane</location>
    </subcellularLocation>
</comment>
<keyword evidence="4" id="KW-0812">Transmembrane</keyword>
<dbReference type="PANTHER" id="PTHR47356">
    <property type="entry name" value="FAD-DEPENDENT MONOOXYGENASE ASQG-RELATED"/>
    <property type="match status" value="1"/>
</dbReference>
<organism evidence="10 11">
    <name type="scientific">Penicillium camemberti (strain FM 013)</name>
    <dbReference type="NCBI Taxonomy" id="1429867"/>
    <lineage>
        <taxon>Eukaryota</taxon>
        <taxon>Fungi</taxon>
        <taxon>Dikarya</taxon>
        <taxon>Ascomycota</taxon>
        <taxon>Pezizomycotina</taxon>
        <taxon>Eurotiomycetes</taxon>
        <taxon>Eurotiomycetidae</taxon>
        <taxon>Eurotiales</taxon>
        <taxon>Aspergillaceae</taxon>
        <taxon>Penicillium</taxon>
    </lineage>
</organism>
<dbReference type="PRINTS" id="PR00420">
    <property type="entry name" value="RNGMNOXGNASE"/>
</dbReference>
<dbReference type="GO" id="GO:0016020">
    <property type="term" value="C:membrane"/>
    <property type="evidence" value="ECO:0007669"/>
    <property type="project" value="UniProtKB-SubCell"/>
</dbReference>
<dbReference type="STRING" id="1429867.A0A0G4P3U9"/>
<name>A0A0G4P3U9_PENC3</name>
<keyword evidence="8" id="KW-0472">Membrane</keyword>
<reference evidence="10 11" key="1">
    <citation type="journal article" date="2014" name="Nat. Commun.">
        <title>Multiple recent horizontal transfers of a large genomic region in cheese making fungi.</title>
        <authorList>
            <person name="Cheeseman K."/>
            <person name="Ropars J."/>
            <person name="Renault P."/>
            <person name="Dupont J."/>
            <person name="Gouzy J."/>
            <person name="Branca A."/>
            <person name="Abraham A.L."/>
            <person name="Ceppi M."/>
            <person name="Conseiller E."/>
            <person name="Debuchy R."/>
            <person name="Malagnac F."/>
            <person name="Goarin A."/>
            <person name="Silar P."/>
            <person name="Lacoste S."/>
            <person name="Sallet E."/>
            <person name="Bensimon A."/>
            <person name="Giraud T."/>
            <person name="Brygoo Y."/>
        </authorList>
    </citation>
    <scope>NUCLEOTIDE SEQUENCE [LARGE SCALE GENOMIC DNA]</scope>
    <source>
        <strain evidence="11">FM 013</strain>
    </source>
</reference>
<dbReference type="Gene3D" id="3.50.50.60">
    <property type="entry name" value="FAD/NAD(P)-binding domain"/>
    <property type="match status" value="1"/>
</dbReference>
<gene>
    <name evidence="10" type="ORF">PCAMFM013_S005g000141</name>
</gene>
<dbReference type="InterPro" id="IPR002938">
    <property type="entry name" value="FAD-bd"/>
</dbReference>
<evidence type="ECO:0000256" key="1">
    <source>
        <dbReference type="ARBA" id="ARBA00004370"/>
    </source>
</evidence>
<comment type="similarity">
    <text evidence="2">Belongs to the paxM FAD-dependent monooxygenase family.</text>
</comment>
<keyword evidence="3" id="KW-0285">Flavoprotein</keyword>
<dbReference type="GO" id="GO:0004497">
    <property type="term" value="F:monooxygenase activity"/>
    <property type="evidence" value="ECO:0007669"/>
    <property type="project" value="InterPro"/>
</dbReference>
<proteinExistence type="inferred from homology"/>
<evidence type="ECO:0000256" key="4">
    <source>
        <dbReference type="ARBA" id="ARBA00022692"/>
    </source>
</evidence>
<accession>A0A0G4P3U9</accession>
<dbReference type="InterPro" id="IPR050562">
    <property type="entry name" value="FAD_mOase_fung"/>
</dbReference>
<dbReference type="Proteomes" id="UP000053732">
    <property type="component" value="Unassembled WGS sequence"/>
</dbReference>
<keyword evidence="6" id="KW-1133">Transmembrane helix</keyword>
<evidence type="ECO:0000259" key="9">
    <source>
        <dbReference type="Pfam" id="PF01494"/>
    </source>
</evidence>
<keyword evidence="11" id="KW-1185">Reference proteome</keyword>
<evidence type="ECO:0000256" key="5">
    <source>
        <dbReference type="ARBA" id="ARBA00022827"/>
    </source>
</evidence>
<feature type="domain" description="FAD-binding" evidence="9">
    <location>
        <begin position="11"/>
        <end position="377"/>
    </location>
</feature>
<evidence type="ECO:0000256" key="2">
    <source>
        <dbReference type="ARBA" id="ARBA00007992"/>
    </source>
</evidence>
<protein>
    <submittedName>
        <fullName evidence="10">Aromatic-ring hydroxylase-like</fullName>
    </submittedName>
</protein>
<evidence type="ECO:0000256" key="7">
    <source>
        <dbReference type="ARBA" id="ARBA00023002"/>
    </source>
</evidence>
<dbReference type="AlphaFoldDB" id="A0A0G4P3U9"/>
<dbReference type="InterPro" id="IPR036188">
    <property type="entry name" value="FAD/NAD-bd_sf"/>
</dbReference>
<dbReference type="PANTHER" id="PTHR47356:SF2">
    <property type="entry name" value="FAD-BINDING DOMAIN-CONTAINING PROTEIN-RELATED"/>
    <property type="match status" value="1"/>
</dbReference>
<dbReference type="Pfam" id="PF01494">
    <property type="entry name" value="FAD_binding_3"/>
    <property type="match status" value="1"/>
</dbReference>
<evidence type="ECO:0000256" key="8">
    <source>
        <dbReference type="ARBA" id="ARBA00023136"/>
    </source>
</evidence>
<keyword evidence="7" id="KW-0560">Oxidoreductase</keyword>
<evidence type="ECO:0000313" key="10">
    <source>
        <dbReference type="EMBL" id="CRL20977.1"/>
    </source>
</evidence>
<evidence type="ECO:0000313" key="11">
    <source>
        <dbReference type="Proteomes" id="UP000053732"/>
    </source>
</evidence>